<reference evidence="1 2" key="1">
    <citation type="submission" date="2016-10" db="EMBL/GenBank/DDBJ databases">
        <authorList>
            <person name="Varghese N."/>
            <person name="Submissions S."/>
        </authorList>
    </citation>
    <scope>NUCLEOTIDE SEQUENCE [LARGE SCALE GENOMIC DNA]</scope>
    <source>
        <strain evidence="1 2">CGMCC 1.12102</strain>
    </source>
</reference>
<dbReference type="Proteomes" id="UP000183569">
    <property type="component" value="Unassembled WGS sequence"/>
</dbReference>
<sequence>MMRKGFSELTREVSLKCGRQPSYNSLYYTTFYDFVPRICSKNRPDPFLTENGSADEETATGDTRAIKHLHF</sequence>
<gene>
    <name evidence="1" type="ORF">SAMN02927897_04578</name>
</gene>
<evidence type="ECO:0000313" key="2">
    <source>
        <dbReference type="Proteomes" id="UP000183569"/>
    </source>
</evidence>
<proteinExistence type="predicted"/>
<accession>A0A1G4ZCY2</accession>
<dbReference type="EMBL" id="FMUI01000024">
    <property type="protein sequence ID" value="SCX63545.1"/>
    <property type="molecule type" value="Genomic_DNA"/>
</dbReference>
<organism evidence="1 2">
    <name type="scientific">Kosakonia sacchari</name>
    <dbReference type="NCBI Taxonomy" id="1158459"/>
    <lineage>
        <taxon>Bacteria</taxon>
        <taxon>Pseudomonadati</taxon>
        <taxon>Pseudomonadota</taxon>
        <taxon>Gammaproteobacteria</taxon>
        <taxon>Enterobacterales</taxon>
        <taxon>Enterobacteriaceae</taxon>
        <taxon>Kosakonia</taxon>
    </lineage>
</organism>
<comment type="caution">
    <text evidence="1">The sequence shown here is derived from an EMBL/GenBank/DDBJ whole genome shotgun (WGS) entry which is preliminary data.</text>
</comment>
<dbReference type="AlphaFoldDB" id="A0A1G4ZCY2"/>
<protein>
    <submittedName>
        <fullName evidence="1">Uncharacterized protein</fullName>
    </submittedName>
</protein>
<evidence type="ECO:0000313" key="1">
    <source>
        <dbReference type="EMBL" id="SCX63545.1"/>
    </source>
</evidence>
<name>A0A1G4ZCY2_9ENTR</name>